<keyword evidence="3" id="KW-0456">Lyase</keyword>
<keyword evidence="6" id="KW-1185">Reference proteome</keyword>
<sequence>MTLPSSYVSLQDIMQSAQRIAPVVRKTPLVFSEALSERAGFEIWLKLENLQTTGSFKLRGASNRILQLSSEEKARVVVCSLCPENKRQAMRDLGAEVIVLGDTQDEAQAHADQLIETRGYTWADPYDDLHVIAGQGTIALETLSKRPDTDMIVAPLSGGGLLSGIALAAKSVSPAISVVGASMEVEPGMARAVYNAAAA</sequence>
<evidence type="ECO:0000259" key="4">
    <source>
        <dbReference type="Pfam" id="PF00291"/>
    </source>
</evidence>
<dbReference type="PANTHER" id="PTHR48078:SF6">
    <property type="entry name" value="L-THREONINE DEHYDRATASE CATABOLIC TDCB"/>
    <property type="match status" value="1"/>
</dbReference>
<dbReference type="InterPro" id="IPR001926">
    <property type="entry name" value="TrpB-like_PALP"/>
</dbReference>
<dbReference type="SUPFAM" id="SSF53686">
    <property type="entry name" value="Tryptophan synthase beta subunit-like PLP-dependent enzymes"/>
    <property type="match status" value="1"/>
</dbReference>
<dbReference type="GO" id="GO:0006565">
    <property type="term" value="P:L-serine catabolic process"/>
    <property type="evidence" value="ECO:0007669"/>
    <property type="project" value="TreeGrafter"/>
</dbReference>
<dbReference type="InterPro" id="IPR050147">
    <property type="entry name" value="Ser/Thr_Dehydratase"/>
</dbReference>
<accession>A0A844B0T7</accession>
<dbReference type="PROSITE" id="PS00165">
    <property type="entry name" value="DEHYDRATASE_SER_THR"/>
    <property type="match status" value="1"/>
</dbReference>
<dbReference type="GO" id="GO:0003941">
    <property type="term" value="F:L-serine ammonia-lyase activity"/>
    <property type="evidence" value="ECO:0007669"/>
    <property type="project" value="TreeGrafter"/>
</dbReference>
<dbReference type="EMBL" id="WIXK01000007">
    <property type="protein sequence ID" value="MQY43731.1"/>
    <property type="molecule type" value="Genomic_DNA"/>
</dbReference>
<organism evidence="5 6">
    <name type="scientific">Tritonibacter aquimaris</name>
    <dbReference type="NCBI Taxonomy" id="2663379"/>
    <lineage>
        <taxon>Bacteria</taxon>
        <taxon>Pseudomonadati</taxon>
        <taxon>Pseudomonadota</taxon>
        <taxon>Alphaproteobacteria</taxon>
        <taxon>Rhodobacterales</taxon>
        <taxon>Paracoccaceae</taxon>
        <taxon>Tritonibacter</taxon>
    </lineage>
</organism>
<gene>
    <name evidence="5" type="ORF">GG681_13880</name>
</gene>
<dbReference type="GO" id="GO:0030170">
    <property type="term" value="F:pyridoxal phosphate binding"/>
    <property type="evidence" value="ECO:0007669"/>
    <property type="project" value="InterPro"/>
</dbReference>
<reference evidence="5 6" key="1">
    <citation type="submission" date="2019-10" db="EMBL/GenBank/DDBJ databases">
        <title>Epibacterium sp. nov., isolated from seawater.</title>
        <authorList>
            <person name="Zhang X."/>
            <person name="Li N."/>
        </authorList>
    </citation>
    <scope>NUCLEOTIDE SEQUENCE [LARGE SCALE GENOMIC DNA]</scope>
    <source>
        <strain evidence="5 6">SM1969</strain>
    </source>
</reference>
<dbReference type="InterPro" id="IPR000634">
    <property type="entry name" value="Ser/Thr_deHydtase_PyrdxlP-BS"/>
</dbReference>
<comment type="cofactor">
    <cofactor evidence="1">
        <name>pyridoxal 5'-phosphate</name>
        <dbReference type="ChEBI" id="CHEBI:597326"/>
    </cofactor>
</comment>
<dbReference type="InterPro" id="IPR036052">
    <property type="entry name" value="TrpB-like_PALP_sf"/>
</dbReference>
<dbReference type="GO" id="GO:0006567">
    <property type="term" value="P:L-threonine catabolic process"/>
    <property type="evidence" value="ECO:0007669"/>
    <property type="project" value="TreeGrafter"/>
</dbReference>
<evidence type="ECO:0000313" key="5">
    <source>
        <dbReference type="EMBL" id="MQY43731.1"/>
    </source>
</evidence>
<dbReference type="RefSeq" id="WP_153548621.1">
    <property type="nucleotide sequence ID" value="NZ_WIXK01000007.1"/>
</dbReference>
<dbReference type="AlphaFoldDB" id="A0A844B0T7"/>
<dbReference type="Pfam" id="PF00291">
    <property type="entry name" value="PALP"/>
    <property type="match status" value="1"/>
</dbReference>
<dbReference type="GO" id="GO:0004794">
    <property type="term" value="F:threonine deaminase activity"/>
    <property type="evidence" value="ECO:0007669"/>
    <property type="project" value="TreeGrafter"/>
</dbReference>
<evidence type="ECO:0000256" key="2">
    <source>
        <dbReference type="ARBA" id="ARBA00022898"/>
    </source>
</evidence>
<dbReference type="PANTHER" id="PTHR48078">
    <property type="entry name" value="THREONINE DEHYDRATASE, MITOCHONDRIAL-RELATED"/>
    <property type="match status" value="1"/>
</dbReference>
<dbReference type="Proteomes" id="UP000436694">
    <property type="component" value="Unassembled WGS sequence"/>
</dbReference>
<name>A0A844B0T7_9RHOB</name>
<dbReference type="Gene3D" id="3.40.50.1100">
    <property type="match status" value="4"/>
</dbReference>
<dbReference type="GO" id="GO:0009097">
    <property type="term" value="P:isoleucine biosynthetic process"/>
    <property type="evidence" value="ECO:0007669"/>
    <property type="project" value="TreeGrafter"/>
</dbReference>
<comment type="caution">
    <text evidence="5">The sequence shown here is derived from an EMBL/GenBank/DDBJ whole genome shotgun (WGS) entry which is preliminary data.</text>
</comment>
<evidence type="ECO:0000256" key="1">
    <source>
        <dbReference type="ARBA" id="ARBA00001933"/>
    </source>
</evidence>
<feature type="domain" description="Tryptophan synthase beta chain-like PALP" evidence="4">
    <location>
        <begin position="73"/>
        <end position="193"/>
    </location>
</feature>
<proteinExistence type="predicted"/>
<keyword evidence="2" id="KW-0663">Pyridoxal phosphate</keyword>
<protein>
    <submittedName>
        <fullName evidence="5">Pyridoxal-phosphate dependent enzyme</fullName>
    </submittedName>
</protein>
<evidence type="ECO:0000313" key="6">
    <source>
        <dbReference type="Proteomes" id="UP000436694"/>
    </source>
</evidence>
<evidence type="ECO:0000256" key="3">
    <source>
        <dbReference type="ARBA" id="ARBA00023239"/>
    </source>
</evidence>